<comment type="similarity">
    <text evidence="2">Belongs to the flagella basal body rod proteins family.</text>
</comment>
<dbReference type="GO" id="GO:0044780">
    <property type="term" value="P:bacterial-type flagellum assembly"/>
    <property type="evidence" value="ECO:0007669"/>
    <property type="project" value="InterPro"/>
</dbReference>
<dbReference type="Proteomes" id="UP000436911">
    <property type="component" value="Unassembled WGS sequence"/>
</dbReference>
<dbReference type="PANTHER" id="PTHR30033">
    <property type="entry name" value="FLAGELLAR HOOK-ASSOCIATED PROTEIN 1"/>
    <property type="match status" value="1"/>
</dbReference>
<dbReference type="GO" id="GO:0009424">
    <property type="term" value="C:bacterial-type flagellum hook"/>
    <property type="evidence" value="ECO:0007669"/>
    <property type="project" value="InterPro"/>
</dbReference>
<dbReference type="AlphaFoldDB" id="A0A109CW69"/>
<keyword evidence="5" id="KW-0966">Cell projection</keyword>
<evidence type="ECO:0000313" key="6">
    <source>
        <dbReference type="Proteomes" id="UP000436911"/>
    </source>
</evidence>
<proteinExistence type="inferred from homology"/>
<dbReference type="Pfam" id="PF06429">
    <property type="entry name" value="Flg_bbr_C"/>
    <property type="match status" value="1"/>
</dbReference>
<evidence type="ECO:0000256" key="2">
    <source>
        <dbReference type="ARBA" id="ARBA00009677"/>
    </source>
</evidence>
<name>A0A109CW69_AGRVI</name>
<dbReference type="InterPro" id="IPR010930">
    <property type="entry name" value="Flg_bb/hook_C_dom"/>
</dbReference>
<gene>
    <name evidence="5" type="ORF">DXT89_15160</name>
</gene>
<dbReference type="Pfam" id="PF00460">
    <property type="entry name" value="Flg_bb_rod"/>
    <property type="match status" value="1"/>
</dbReference>
<keyword evidence="5" id="KW-0969">Cilium</keyword>
<evidence type="ECO:0000313" key="5">
    <source>
        <dbReference type="EMBL" id="KAA3526699.1"/>
    </source>
</evidence>
<accession>A0A109CW69</accession>
<comment type="subcellular location">
    <subcellularLocation>
        <location evidence="1">Bacterial flagellum basal body</location>
    </subcellularLocation>
</comment>
<protein>
    <submittedName>
        <fullName evidence="5">Flagellar basal body rod protein</fullName>
    </submittedName>
</protein>
<keyword evidence="5" id="KW-0282">Flagellum</keyword>
<dbReference type="RefSeq" id="WP_060716992.1">
    <property type="nucleotide sequence ID" value="NZ_CP055265.1"/>
</dbReference>
<sequence length="108" mass="11273">MSISGILNTATSGMLAQQTRLSNVASNIANADTPGYQRLNTNLSASGSGVAATTTRSTDAPATQDTSNVDPLREITDMIGAENGFAANAKVFETGADMWDMLMSVKRD</sequence>
<evidence type="ECO:0000259" key="3">
    <source>
        <dbReference type="Pfam" id="PF00460"/>
    </source>
</evidence>
<dbReference type="GO" id="GO:0005198">
    <property type="term" value="F:structural molecule activity"/>
    <property type="evidence" value="ECO:0007669"/>
    <property type="project" value="InterPro"/>
</dbReference>
<dbReference type="PANTHER" id="PTHR30033:SF1">
    <property type="entry name" value="FLAGELLAR HOOK-ASSOCIATED PROTEIN 1"/>
    <property type="match status" value="1"/>
</dbReference>
<dbReference type="InterPro" id="IPR002371">
    <property type="entry name" value="FlgK"/>
</dbReference>
<dbReference type="GeneID" id="60682772"/>
<feature type="domain" description="Flagellar basal-body/hook protein C-terminal" evidence="4">
    <location>
        <begin position="66"/>
        <end position="103"/>
    </location>
</feature>
<comment type="caution">
    <text evidence="5">The sequence shown here is derived from an EMBL/GenBank/DDBJ whole genome shotgun (WGS) entry which is preliminary data.</text>
</comment>
<dbReference type="GO" id="GO:0009425">
    <property type="term" value="C:bacterial-type flagellum basal body"/>
    <property type="evidence" value="ECO:0007669"/>
    <property type="project" value="UniProtKB-SubCell"/>
</dbReference>
<evidence type="ECO:0000259" key="4">
    <source>
        <dbReference type="Pfam" id="PF06429"/>
    </source>
</evidence>
<organism evidence="5 6">
    <name type="scientific">Agrobacterium vitis</name>
    <name type="common">Rhizobium vitis</name>
    <dbReference type="NCBI Taxonomy" id="373"/>
    <lineage>
        <taxon>Bacteria</taxon>
        <taxon>Pseudomonadati</taxon>
        <taxon>Pseudomonadota</taxon>
        <taxon>Alphaproteobacteria</taxon>
        <taxon>Hyphomicrobiales</taxon>
        <taxon>Rhizobiaceae</taxon>
        <taxon>Rhizobium/Agrobacterium group</taxon>
        <taxon>Agrobacterium</taxon>
    </lineage>
</organism>
<reference evidence="5 6" key="1">
    <citation type="submission" date="2018-08" db="EMBL/GenBank/DDBJ databases">
        <title>Genome sequencing of Agrobacterium vitis strain ICMP 10754.</title>
        <authorList>
            <person name="Visnovsky S.B."/>
            <person name="Pitman A.R."/>
        </authorList>
    </citation>
    <scope>NUCLEOTIDE SEQUENCE [LARGE SCALE GENOMIC DNA]</scope>
    <source>
        <strain evidence="5 6">ICMP 10754</strain>
    </source>
</reference>
<dbReference type="EMBL" id="QUSG01000007">
    <property type="protein sequence ID" value="KAA3526699.1"/>
    <property type="molecule type" value="Genomic_DNA"/>
</dbReference>
<feature type="domain" description="Flagellar basal body rod protein N-terminal" evidence="3">
    <location>
        <begin position="7"/>
        <end position="37"/>
    </location>
</feature>
<evidence type="ECO:0000256" key="1">
    <source>
        <dbReference type="ARBA" id="ARBA00004117"/>
    </source>
</evidence>
<dbReference type="InterPro" id="IPR001444">
    <property type="entry name" value="Flag_bb_rod_N"/>
</dbReference>
<dbReference type="OrthoDB" id="7360726at2"/>